<dbReference type="AlphaFoldDB" id="A0AAN9EF06"/>
<evidence type="ECO:0000313" key="2">
    <source>
        <dbReference type="Proteomes" id="UP001372338"/>
    </source>
</evidence>
<keyword evidence="2" id="KW-1185">Reference proteome</keyword>
<evidence type="ECO:0000313" key="1">
    <source>
        <dbReference type="EMBL" id="KAK7255754.1"/>
    </source>
</evidence>
<dbReference type="EMBL" id="JAYWIO010000006">
    <property type="protein sequence ID" value="KAK7255754.1"/>
    <property type="molecule type" value="Genomic_DNA"/>
</dbReference>
<dbReference type="Proteomes" id="UP001372338">
    <property type="component" value="Unassembled WGS sequence"/>
</dbReference>
<organism evidence="1 2">
    <name type="scientific">Crotalaria pallida</name>
    <name type="common">Smooth rattlebox</name>
    <name type="synonym">Crotalaria striata</name>
    <dbReference type="NCBI Taxonomy" id="3830"/>
    <lineage>
        <taxon>Eukaryota</taxon>
        <taxon>Viridiplantae</taxon>
        <taxon>Streptophyta</taxon>
        <taxon>Embryophyta</taxon>
        <taxon>Tracheophyta</taxon>
        <taxon>Spermatophyta</taxon>
        <taxon>Magnoliopsida</taxon>
        <taxon>eudicotyledons</taxon>
        <taxon>Gunneridae</taxon>
        <taxon>Pentapetalae</taxon>
        <taxon>rosids</taxon>
        <taxon>fabids</taxon>
        <taxon>Fabales</taxon>
        <taxon>Fabaceae</taxon>
        <taxon>Papilionoideae</taxon>
        <taxon>50 kb inversion clade</taxon>
        <taxon>genistoids sensu lato</taxon>
        <taxon>core genistoids</taxon>
        <taxon>Crotalarieae</taxon>
        <taxon>Crotalaria</taxon>
    </lineage>
</organism>
<gene>
    <name evidence="1" type="ORF">RIF29_29173</name>
</gene>
<accession>A0AAN9EF06</accession>
<comment type="caution">
    <text evidence="1">The sequence shown here is derived from an EMBL/GenBank/DDBJ whole genome shotgun (WGS) entry which is preliminary data.</text>
</comment>
<sequence length="86" mass="9578">MEFKCFVCFGCEWRVQETSKASSFSLIHETPFVPIFIHPTHNHPTSCASTTLVLANSFVQRCILSLSKEGNSASSTRCEIPKPKNS</sequence>
<reference evidence="1 2" key="1">
    <citation type="submission" date="2024-01" db="EMBL/GenBank/DDBJ databases">
        <title>The genomes of 5 underutilized Papilionoideae crops provide insights into root nodulation and disease resistanc.</title>
        <authorList>
            <person name="Yuan L."/>
        </authorList>
    </citation>
    <scope>NUCLEOTIDE SEQUENCE [LARGE SCALE GENOMIC DNA]</scope>
    <source>
        <strain evidence="1">ZHUSHIDOU_FW_LH</strain>
        <tissue evidence="1">Leaf</tissue>
    </source>
</reference>
<protein>
    <submittedName>
        <fullName evidence="1">Uncharacterized protein</fullName>
    </submittedName>
</protein>
<proteinExistence type="predicted"/>
<name>A0AAN9EF06_CROPI</name>